<dbReference type="GO" id="GO:0008270">
    <property type="term" value="F:zinc ion binding"/>
    <property type="evidence" value="ECO:0007669"/>
    <property type="project" value="UniProtKB-UniRule"/>
</dbReference>
<reference evidence="6 7" key="1">
    <citation type="submission" date="2015-12" db="EMBL/GenBank/DDBJ databases">
        <title>Draft genome sequence of Moniliophthora roreri, the causal agent of frosty pod rot of cacao.</title>
        <authorList>
            <person name="Aime M.C."/>
            <person name="Diaz-Valderrama J.R."/>
            <person name="Kijpornyongpan T."/>
            <person name="Phillips-Mora W."/>
        </authorList>
    </citation>
    <scope>NUCLEOTIDE SEQUENCE [LARGE SCALE GENOMIC DNA]</scope>
    <source>
        <strain evidence="6 7">MCA 2952</strain>
    </source>
</reference>
<sequence>MSAHQEFVKNNEKYAKDLHKPNLPLPPSKKLLIVTCMDARIDTLTSLGIQQGEAHVVRNAGGRAKDALRSIIISQRLLGTREIALFHHTDCGMLTFSTDQLRDIVKKDLGVDPSKTEIDRINFLEFGNLEENVKEDVKWLQDHPLVLKDTKVTGWIFRVEDGKVVQVV</sequence>
<comment type="cofactor">
    <cofactor evidence="4">
        <name>Zn(2+)</name>
        <dbReference type="ChEBI" id="CHEBI:29105"/>
    </cofactor>
    <text evidence="4">Binds 1 zinc ion per subunit.</text>
</comment>
<comment type="function">
    <text evidence="5">Reversible hydration of carbon dioxide.</text>
</comment>
<evidence type="ECO:0000313" key="6">
    <source>
        <dbReference type="EMBL" id="KTB41991.1"/>
    </source>
</evidence>
<dbReference type="Proteomes" id="UP000054988">
    <property type="component" value="Unassembled WGS sequence"/>
</dbReference>
<keyword evidence="3 4" id="KW-0862">Zinc</keyword>
<feature type="binding site" evidence="4">
    <location>
        <position position="36"/>
    </location>
    <ligand>
        <name>Zn(2+)</name>
        <dbReference type="ChEBI" id="CHEBI:29105"/>
    </ligand>
</feature>
<dbReference type="SUPFAM" id="SSF53056">
    <property type="entry name" value="beta-carbonic anhydrase, cab"/>
    <property type="match status" value="1"/>
</dbReference>
<dbReference type="Gene3D" id="3.40.1050.10">
    <property type="entry name" value="Carbonic anhydrase"/>
    <property type="match status" value="1"/>
</dbReference>
<dbReference type="CDD" id="cd03379">
    <property type="entry name" value="beta_CA_cladeD"/>
    <property type="match status" value="1"/>
</dbReference>
<evidence type="ECO:0000256" key="2">
    <source>
        <dbReference type="ARBA" id="ARBA00022723"/>
    </source>
</evidence>
<comment type="catalytic activity">
    <reaction evidence="5">
        <text>hydrogencarbonate + H(+) = CO2 + H2O</text>
        <dbReference type="Rhea" id="RHEA:10748"/>
        <dbReference type="ChEBI" id="CHEBI:15377"/>
        <dbReference type="ChEBI" id="CHEBI:15378"/>
        <dbReference type="ChEBI" id="CHEBI:16526"/>
        <dbReference type="ChEBI" id="CHEBI:17544"/>
        <dbReference type="EC" id="4.2.1.1"/>
    </reaction>
</comment>
<dbReference type="SMART" id="SM00947">
    <property type="entry name" value="Pro_CA"/>
    <property type="match status" value="1"/>
</dbReference>
<keyword evidence="2 4" id="KW-0479">Metal-binding</keyword>
<keyword evidence="5" id="KW-0456">Lyase</keyword>
<evidence type="ECO:0000256" key="1">
    <source>
        <dbReference type="ARBA" id="ARBA00006217"/>
    </source>
</evidence>
<organism evidence="6 7">
    <name type="scientific">Moniliophthora roreri</name>
    <name type="common">Frosty pod rot fungus</name>
    <name type="synonym">Monilia roreri</name>
    <dbReference type="NCBI Taxonomy" id="221103"/>
    <lineage>
        <taxon>Eukaryota</taxon>
        <taxon>Fungi</taxon>
        <taxon>Dikarya</taxon>
        <taxon>Basidiomycota</taxon>
        <taxon>Agaricomycotina</taxon>
        <taxon>Agaricomycetes</taxon>
        <taxon>Agaricomycetidae</taxon>
        <taxon>Agaricales</taxon>
        <taxon>Marasmiineae</taxon>
        <taxon>Marasmiaceae</taxon>
        <taxon>Moniliophthora</taxon>
    </lineage>
</organism>
<name>A0A0W0G069_MONRR</name>
<accession>A0A0W0G069</accession>
<dbReference type="InterPro" id="IPR036874">
    <property type="entry name" value="Carbonic_anhydrase_sf"/>
</dbReference>
<dbReference type="eggNOG" id="ENOG502RXIV">
    <property type="taxonomic scope" value="Eukaryota"/>
</dbReference>
<dbReference type="EMBL" id="LATX01001400">
    <property type="protein sequence ID" value="KTB41991.1"/>
    <property type="molecule type" value="Genomic_DNA"/>
</dbReference>
<protein>
    <recommendedName>
        <fullName evidence="5">Carbonic anhydrase</fullName>
        <ecNumber evidence="5">4.2.1.1</ecNumber>
    </recommendedName>
    <alternativeName>
        <fullName evidence="5">Carbonate dehydratase</fullName>
    </alternativeName>
</protein>
<feature type="binding site" evidence="4">
    <location>
        <position position="88"/>
    </location>
    <ligand>
        <name>Zn(2+)</name>
        <dbReference type="ChEBI" id="CHEBI:29105"/>
    </ligand>
</feature>
<dbReference type="Pfam" id="PF00484">
    <property type="entry name" value="Pro_CA"/>
    <property type="match status" value="1"/>
</dbReference>
<dbReference type="PANTHER" id="PTHR43175:SF3">
    <property type="entry name" value="CARBON DISULFIDE HYDROLASE"/>
    <property type="match status" value="1"/>
</dbReference>
<comment type="similarity">
    <text evidence="1 5">Belongs to the beta-class carbonic anhydrase family.</text>
</comment>
<evidence type="ECO:0000256" key="5">
    <source>
        <dbReference type="RuleBase" id="RU003956"/>
    </source>
</evidence>
<dbReference type="GO" id="GO:0004089">
    <property type="term" value="F:carbonate dehydratase activity"/>
    <property type="evidence" value="ECO:0007669"/>
    <property type="project" value="UniProtKB-UniRule"/>
</dbReference>
<comment type="caution">
    <text evidence="6">The sequence shown here is derived from an EMBL/GenBank/DDBJ whole genome shotgun (WGS) entry which is preliminary data.</text>
</comment>
<evidence type="ECO:0000256" key="3">
    <source>
        <dbReference type="ARBA" id="ARBA00022833"/>
    </source>
</evidence>
<feature type="binding site" evidence="4">
    <location>
        <position position="91"/>
    </location>
    <ligand>
        <name>Zn(2+)</name>
        <dbReference type="ChEBI" id="CHEBI:29105"/>
    </ligand>
</feature>
<gene>
    <name evidence="6" type="ORF">WG66_5410</name>
</gene>
<feature type="binding site" evidence="4">
    <location>
        <position position="38"/>
    </location>
    <ligand>
        <name>Zn(2+)</name>
        <dbReference type="ChEBI" id="CHEBI:29105"/>
    </ligand>
</feature>
<dbReference type="PANTHER" id="PTHR43175">
    <property type="entry name" value="CARBONIC ANHYDRASE"/>
    <property type="match status" value="1"/>
</dbReference>
<dbReference type="InterPro" id="IPR001765">
    <property type="entry name" value="Carbonic_anhydrase"/>
</dbReference>
<proteinExistence type="inferred from homology"/>
<dbReference type="AlphaFoldDB" id="A0A0W0G069"/>
<evidence type="ECO:0000313" key="7">
    <source>
        <dbReference type="Proteomes" id="UP000054988"/>
    </source>
</evidence>
<evidence type="ECO:0000256" key="4">
    <source>
        <dbReference type="PIRSR" id="PIRSR601765-1"/>
    </source>
</evidence>
<dbReference type="EC" id="4.2.1.1" evidence="5"/>